<keyword evidence="2" id="KW-1185">Reference proteome</keyword>
<name>X6LRJ5_RETFI</name>
<proteinExistence type="predicted"/>
<gene>
    <name evidence="1" type="ORF">RFI_33143</name>
</gene>
<organism evidence="1 2">
    <name type="scientific">Reticulomyxa filosa</name>
    <dbReference type="NCBI Taxonomy" id="46433"/>
    <lineage>
        <taxon>Eukaryota</taxon>
        <taxon>Sar</taxon>
        <taxon>Rhizaria</taxon>
        <taxon>Retaria</taxon>
        <taxon>Foraminifera</taxon>
        <taxon>Monothalamids</taxon>
        <taxon>Reticulomyxidae</taxon>
        <taxon>Reticulomyxa</taxon>
    </lineage>
</organism>
<reference evidence="1 2" key="1">
    <citation type="journal article" date="2013" name="Curr. Biol.">
        <title>The Genome of the Foraminiferan Reticulomyxa filosa.</title>
        <authorList>
            <person name="Glockner G."/>
            <person name="Hulsmann N."/>
            <person name="Schleicher M."/>
            <person name="Noegel A.A."/>
            <person name="Eichinger L."/>
            <person name="Gallinger C."/>
            <person name="Pawlowski J."/>
            <person name="Sierra R."/>
            <person name="Euteneuer U."/>
            <person name="Pillet L."/>
            <person name="Moustafa A."/>
            <person name="Platzer M."/>
            <person name="Groth M."/>
            <person name="Szafranski K."/>
            <person name="Schliwa M."/>
        </authorList>
    </citation>
    <scope>NUCLEOTIDE SEQUENCE [LARGE SCALE GENOMIC DNA]</scope>
</reference>
<protein>
    <submittedName>
        <fullName evidence="1">Uncharacterized protein</fullName>
    </submittedName>
</protein>
<accession>X6LRJ5</accession>
<evidence type="ECO:0000313" key="1">
    <source>
        <dbReference type="EMBL" id="ETO04254.1"/>
    </source>
</evidence>
<comment type="caution">
    <text evidence="1">The sequence shown here is derived from an EMBL/GenBank/DDBJ whole genome shotgun (WGS) entry which is preliminary data.</text>
</comment>
<dbReference type="EMBL" id="ASPP01029631">
    <property type="protein sequence ID" value="ETO04254.1"/>
    <property type="molecule type" value="Genomic_DNA"/>
</dbReference>
<dbReference type="Proteomes" id="UP000023152">
    <property type="component" value="Unassembled WGS sequence"/>
</dbReference>
<dbReference type="AlphaFoldDB" id="X6LRJ5"/>
<evidence type="ECO:0000313" key="2">
    <source>
        <dbReference type="Proteomes" id="UP000023152"/>
    </source>
</evidence>
<sequence>MDNNSMLKAFGRKKNNNIPKDSLMSQTSILKFIGIKDKGFVKKLKIHTFSQSWKTLFVHFQNQVKLEELQSIVEQFNSRQQAKSQELDNDEKKDYVSEQLEKRKQEISNPERNRCVLLKNVSTRETPQEVVDTLEELGYEVEEVERFKGMPVVKVIFSNTKDFITIGFNEAKCEIFDKYRTSSKITFYS</sequence>
<feature type="non-terminal residue" evidence="1">
    <location>
        <position position="189"/>
    </location>
</feature>